<dbReference type="EMBL" id="JACVVK020000106">
    <property type="protein sequence ID" value="KAK7492173.1"/>
    <property type="molecule type" value="Genomic_DNA"/>
</dbReference>
<sequence>MTVLPKRFIGLVLYEEGSKNKAFVSLVYREKVCNTHNIPGVCSFNDTSVSAKVVIKNLGEGETRTYRCNATYFDSGLITETYTISVTRVQPISGAPQLVESGVGTKDNPIKVIRDTDVTFYLKADPTPVLTNAVFLGKTRLPSNSFETDRGFQKFPENMVRCWPLRFRDLVQCEVDADLMEEGFYSITLENEVDDITIFLQVDPRESEAWTARYAQVQRSLEQEMAAYRGLGEALQDDDDVNHEERELYYHEVDNSHLRPETVPRPAASRHCRAPLTPRLHFPLPPLPSDATRAVTPLRRCLSFPDDYLHPAPGLSNRRAADDSTASRIHRRCSLPSDYLHPVDVVPPRRQSQSFDG</sequence>
<protein>
    <submittedName>
        <fullName evidence="1">Uncharacterized protein</fullName>
    </submittedName>
</protein>
<gene>
    <name evidence="1" type="ORF">BaRGS_00016647</name>
</gene>
<evidence type="ECO:0000313" key="1">
    <source>
        <dbReference type="EMBL" id="KAK7492173.1"/>
    </source>
</evidence>
<organism evidence="1 2">
    <name type="scientific">Batillaria attramentaria</name>
    <dbReference type="NCBI Taxonomy" id="370345"/>
    <lineage>
        <taxon>Eukaryota</taxon>
        <taxon>Metazoa</taxon>
        <taxon>Spiralia</taxon>
        <taxon>Lophotrochozoa</taxon>
        <taxon>Mollusca</taxon>
        <taxon>Gastropoda</taxon>
        <taxon>Caenogastropoda</taxon>
        <taxon>Sorbeoconcha</taxon>
        <taxon>Cerithioidea</taxon>
        <taxon>Batillariidae</taxon>
        <taxon>Batillaria</taxon>
    </lineage>
</organism>
<proteinExistence type="predicted"/>
<comment type="caution">
    <text evidence="1">The sequence shown here is derived from an EMBL/GenBank/DDBJ whole genome shotgun (WGS) entry which is preliminary data.</text>
</comment>
<name>A0ABD0KY18_9CAEN</name>
<dbReference type="AlphaFoldDB" id="A0ABD0KY18"/>
<evidence type="ECO:0000313" key="2">
    <source>
        <dbReference type="Proteomes" id="UP001519460"/>
    </source>
</evidence>
<dbReference type="Proteomes" id="UP001519460">
    <property type="component" value="Unassembled WGS sequence"/>
</dbReference>
<keyword evidence="2" id="KW-1185">Reference proteome</keyword>
<reference evidence="1 2" key="1">
    <citation type="journal article" date="2023" name="Sci. Data">
        <title>Genome assembly of the Korean intertidal mud-creeper Batillaria attramentaria.</title>
        <authorList>
            <person name="Patra A.K."/>
            <person name="Ho P.T."/>
            <person name="Jun S."/>
            <person name="Lee S.J."/>
            <person name="Kim Y."/>
            <person name="Won Y.J."/>
        </authorList>
    </citation>
    <scope>NUCLEOTIDE SEQUENCE [LARGE SCALE GENOMIC DNA]</scope>
    <source>
        <strain evidence="1">Wonlab-2016</strain>
    </source>
</reference>
<accession>A0ABD0KY18</accession>